<sequence length="305" mass="33112">MSKVWLVTGASRGLGREIARAALNEGATVVATARTANAVRDAFADEHERLHAVTLDITDAEAAGSVTAEAIERFGTIDVLVSNAGYAELGFFETFTDEAVRRQFEVNLFGTMNVARAVAPHMRQRRSGLIVTISSVSGLVSNGGGAVYSASKFAVEGWMEGFAQELAPLGVRSLLVEPGMLRTDFMDQKSAHFGSIEIPDYAEAITQYHAFVEAANGNQPGDPKLLAAWIVALAAQDEVPSRFVFGDDARQWAGAKVDQLRQEIAQSADWADQAPICCNLDDWRMEKQEFYRSSKDRFEGVSGDI</sequence>
<evidence type="ECO:0000313" key="6">
    <source>
        <dbReference type="Proteomes" id="UP001596107"/>
    </source>
</evidence>
<dbReference type="PANTHER" id="PTHR43976">
    <property type="entry name" value="SHORT CHAIN DEHYDROGENASE"/>
    <property type="match status" value="1"/>
</dbReference>
<keyword evidence="2" id="KW-0560">Oxidoreductase</keyword>
<evidence type="ECO:0000256" key="1">
    <source>
        <dbReference type="ARBA" id="ARBA00006484"/>
    </source>
</evidence>
<dbReference type="PANTHER" id="PTHR43976:SF16">
    <property type="entry name" value="SHORT-CHAIN DEHYDROGENASE_REDUCTASE FAMILY PROTEIN"/>
    <property type="match status" value="1"/>
</dbReference>
<dbReference type="SUPFAM" id="SSF51735">
    <property type="entry name" value="NAD(P)-binding Rossmann-fold domains"/>
    <property type="match status" value="1"/>
</dbReference>
<keyword evidence="6" id="KW-1185">Reference proteome</keyword>
<comment type="similarity">
    <text evidence="1 3">Belongs to the short-chain dehydrogenases/reductases (SDR) family.</text>
</comment>
<dbReference type="Proteomes" id="UP001596107">
    <property type="component" value="Unassembled WGS sequence"/>
</dbReference>
<feature type="domain" description="Ketoreductase" evidence="4">
    <location>
        <begin position="3"/>
        <end position="184"/>
    </location>
</feature>
<dbReference type="InterPro" id="IPR051911">
    <property type="entry name" value="SDR_oxidoreductase"/>
</dbReference>
<name>A0ABW0T5A0_9HYPH</name>
<dbReference type="Gene3D" id="3.40.50.720">
    <property type="entry name" value="NAD(P)-binding Rossmann-like Domain"/>
    <property type="match status" value="1"/>
</dbReference>
<dbReference type="InterPro" id="IPR020904">
    <property type="entry name" value="Sc_DH/Rdtase_CS"/>
</dbReference>
<dbReference type="PROSITE" id="PS00061">
    <property type="entry name" value="ADH_SHORT"/>
    <property type="match status" value="1"/>
</dbReference>
<evidence type="ECO:0000256" key="2">
    <source>
        <dbReference type="ARBA" id="ARBA00023002"/>
    </source>
</evidence>
<protein>
    <submittedName>
        <fullName evidence="5">SDR family NAD(P)-dependent oxidoreductase</fullName>
    </submittedName>
</protein>
<reference evidence="6" key="1">
    <citation type="journal article" date="2019" name="Int. J. Syst. Evol. Microbiol.">
        <title>The Global Catalogue of Microorganisms (GCM) 10K type strain sequencing project: providing services to taxonomists for standard genome sequencing and annotation.</title>
        <authorList>
            <consortium name="The Broad Institute Genomics Platform"/>
            <consortium name="The Broad Institute Genome Sequencing Center for Infectious Disease"/>
            <person name="Wu L."/>
            <person name="Ma J."/>
        </authorList>
    </citation>
    <scope>NUCLEOTIDE SEQUENCE [LARGE SCALE GENOMIC DNA]</scope>
    <source>
        <strain evidence="6">JCM 3366</strain>
    </source>
</reference>
<proteinExistence type="inferred from homology"/>
<organism evidence="5 6">
    <name type="scientific">Nitratireductor kimnyeongensis</name>
    <dbReference type="NCBI Taxonomy" id="430679"/>
    <lineage>
        <taxon>Bacteria</taxon>
        <taxon>Pseudomonadati</taxon>
        <taxon>Pseudomonadota</taxon>
        <taxon>Alphaproteobacteria</taxon>
        <taxon>Hyphomicrobiales</taxon>
        <taxon>Phyllobacteriaceae</taxon>
        <taxon>Nitratireductor</taxon>
    </lineage>
</organism>
<evidence type="ECO:0000313" key="5">
    <source>
        <dbReference type="EMBL" id="MFC5583806.1"/>
    </source>
</evidence>
<dbReference type="InterPro" id="IPR036291">
    <property type="entry name" value="NAD(P)-bd_dom_sf"/>
</dbReference>
<dbReference type="InterPro" id="IPR057326">
    <property type="entry name" value="KR_dom"/>
</dbReference>
<gene>
    <name evidence="5" type="ORF">ACFPOD_01680</name>
</gene>
<dbReference type="Pfam" id="PF00106">
    <property type="entry name" value="adh_short"/>
    <property type="match status" value="1"/>
</dbReference>
<dbReference type="RefSeq" id="WP_223020339.1">
    <property type="nucleotide sequence ID" value="NZ_CP078143.1"/>
</dbReference>
<dbReference type="CDD" id="cd05374">
    <property type="entry name" value="17beta-HSD-like_SDR_c"/>
    <property type="match status" value="1"/>
</dbReference>
<evidence type="ECO:0000256" key="3">
    <source>
        <dbReference type="RuleBase" id="RU000363"/>
    </source>
</evidence>
<accession>A0ABW0T5A0</accession>
<dbReference type="EMBL" id="JBHSNB010000001">
    <property type="protein sequence ID" value="MFC5583806.1"/>
    <property type="molecule type" value="Genomic_DNA"/>
</dbReference>
<dbReference type="SMART" id="SM00822">
    <property type="entry name" value="PKS_KR"/>
    <property type="match status" value="1"/>
</dbReference>
<evidence type="ECO:0000259" key="4">
    <source>
        <dbReference type="SMART" id="SM00822"/>
    </source>
</evidence>
<dbReference type="PRINTS" id="PR00081">
    <property type="entry name" value="GDHRDH"/>
</dbReference>
<dbReference type="PRINTS" id="PR00080">
    <property type="entry name" value="SDRFAMILY"/>
</dbReference>
<dbReference type="InterPro" id="IPR002347">
    <property type="entry name" value="SDR_fam"/>
</dbReference>
<comment type="caution">
    <text evidence="5">The sequence shown here is derived from an EMBL/GenBank/DDBJ whole genome shotgun (WGS) entry which is preliminary data.</text>
</comment>